<name>A0A6A3F3A6_9STRA</name>
<evidence type="ECO:0000313" key="1">
    <source>
        <dbReference type="EMBL" id="KAE8939909.1"/>
    </source>
</evidence>
<evidence type="ECO:0000313" key="2">
    <source>
        <dbReference type="Proteomes" id="UP000429523"/>
    </source>
</evidence>
<proteinExistence type="predicted"/>
<accession>A0A6A3F3A6</accession>
<dbReference type="EMBL" id="QXGF01000458">
    <property type="protein sequence ID" value="KAE8939909.1"/>
    <property type="molecule type" value="Genomic_DNA"/>
</dbReference>
<dbReference type="Proteomes" id="UP000429523">
    <property type="component" value="Unassembled WGS sequence"/>
</dbReference>
<protein>
    <submittedName>
        <fullName evidence="1">Uncharacterized protein</fullName>
    </submittedName>
</protein>
<gene>
    <name evidence="1" type="ORF">PF009_g10262</name>
</gene>
<sequence length="172" mass="19430">MLIPQADDFVLHDETNKFFIGIWEIPESTRNRTMEPLEAMLETHREECSLARRFKESGEKQFRKFCSDDWTDSCMSKAMPIAAKLSACDRRVFAEGLSKLDVDLSPAAPGSSSSLSCNKKYFGHAIVLHVKNNVMRKTGIDKGTGMVVDECTWVNFIRLFVRSASNKCTLIV</sequence>
<dbReference type="AlphaFoldDB" id="A0A6A3F3A6"/>
<reference evidence="1 2" key="1">
    <citation type="submission" date="2018-08" db="EMBL/GenBank/DDBJ databases">
        <title>Genomic investigation of the strawberry pathogen Phytophthora fragariae indicates pathogenicity is determined by transcriptional variation in three key races.</title>
        <authorList>
            <person name="Adams T.M."/>
            <person name="Armitage A.D."/>
            <person name="Sobczyk M.K."/>
            <person name="Bates H.J."/>
            <person name="Dunwell J.M."/>
            <person name="Nellist C.F."/>
            <person name="Harrison R.J."/>
        </authorList>
    </citation>
    <scope>NUCLEOTIDE SEQUENCE [LARGE SCALE GENOMIC DNA]</scope>
    <source>
        <strain evidence="1 2">NOV-9</strain>
    </source>
</reference>
<comment type="caution">
    <text evidence="1">The sequence shown here is derived from an EMBL/GenBank/DDBJ whole genome shotgun (WGS) entry which is preliminary data.</text>
</comment>
<organism evidence="1 2">
    <name type="scientific">Phytophthora fragariae</name>
    <dbReference type="NCBI Taxonomy" id="53985"/>
    <lineage>
        <taxon>Eukaryota</taxon>
        <taxon>Sar</taxon>
        <taxon>Stramenopiles</taxon>
        <taxon>Oomycota</taxon>
        <taxon>Peronosporomycetes</taxon>
        <taxon>Peronosporales</taxon>
        <taxon>Peronosporaceae</taxon>
        <taxon>Phytophthora</taxon>
    </lineage>
</organism>